<comment type="similarity">
    <text evidence="1">Belongs to the multicopper oxidase family.</text>
</comment>
<evidence type="ECO:0000256" key="3">
    <source>
        <dbReference type="ARBA" id="ARBA00022729"/>
    </source>
</evidence>
<accession>A0A8H4Q0B3</accession>
<dbReference type="Pfam" id="PF07732">
    <property type="entry name" value="Cu-oxidase_3"/>
    <property type="match status" value="1"/>
</dbReference>
<evidence type="ECO:0000256" key="2">
    <source>
        <dbReference type="ARBA" id="ARBA00022723"/>
    </source>
</evidence>
<reference evidence="11 12" key="1">
    <citation type="journal article" date="2020" name="G3 (Bethesda)">
        <title>Genetic Underpinnings of Host Manipulation by Ophiocordyceps as Revealed by Comparative Transcriptomics.</title>
        <authorList>
            <person name="Will I."/>
            <person name="Das B."/>
            <person name="Trinh T."/>
            <person name="Brachmann A."/>
            <person name="Ohm R.A."/>
            <person name="de Bekker C."/>
        </authorList>
    </citation>
    <scope>NUCLEOTIDE SEQUENCE [LARGE SCALE GENOMIC DNA]</scope>
    <source>
        <strain evidence="11 12">EC05</strain>
    </source>
</reference>
<dbReference type="Gene3D" id="2.60.40.420">
    <property type="entry name" value="Cupredoxins - blue copper proteins"/>
    <property type="match status" value="3"/>
</dbReference>
<organism evidence="11 12">
    <name type="scientific">Ophiocordyceps camponoti-floridani</name>
    <dbReference type="NCBI Taxonomy" id="2030778"/>
    <lineage>
        <taxon>Eukaryota</taxon>
        <taxon>Fungi</taxon>
        <taxon>Dikarya</taxon>
        <taxon>Ascomycota</taxon>
        <taxon>Pezizomycotina</taxon>
        <taxon>Sordariomycetes</taxon>
        <taxon>Hypocreomycetidae</taxon>
        <taxon>Hypocreales</taxon>
        <taxon>Ophiocordycipitaceae</taxon>
        <taxon>Ophiocordyceps</taxon>
    </lineage>
</organism>
<sequence>MPLVRDGHDAGGHIPGVRRKAAGIKRLTKQSWGWKVIAGDANVAMVDFKSKKKEASPVHDKETSPVVAYEKSASFSAHEKADARPAHGHAAKDHPSHNHPSHDGVGTPPTPSPAHHKEVKDAPKSRNKASLPTHGMSPADEGHGPPHGLSRFASGKEAKTAKTEMSSVRETGLSEDFMRLFLGPDYEFIINSFAYSFSGTNFNPYTGPQLSQTVTNGRSILGTPGQPYFPGFLTNNPLPNGRPWSTMNKYTNYYQDYPRTGVIRRYEWTVTRETIAADGFAKPALLVNGQFPGPTIEANWGDTIQVTVHNALRDPGEGVSMHWHGFLQEGKPWEDGVPGVTQCPIPPGATFTYTFDAQLYGTSWWHSHYSAQWASGLFGAIIVYGPELVPYDYDAGPVLLSDWYHKDYFQLVEETLSPLTGGVFLSDNNLINGKGSFDCTLLGSDNRLPCNLNAGPAVFEFERGKTYRLRIINAGAEGEQRFSIDGHTLLVIANDFVPVRPYEAKVVTLGIGQRQDVIVKANGPLNSYWMRSNISEVCSLTAQPYARAIINYVDRHRTGIRNSGQLDSELSPGSLSQANIRIPQSIPWDIPDPGNCGNDPLSITDPVMRIPAYKPDLVWVFDLGTFVNGSGITLWRFGGVSERTDYNSPTLLLSNLGNYSFEPEWNVRAAVDLTNVQRVGGDLAALPPARLVRVVVNNQGPIPHPMHLHGFNMQILNFGTGRWDGSIVRPQNPERRDVIMLQPGGYIAMQFNAAENPGVWMFHCHIAWHASAGLLMQILTNPREVRKFRIPNTVADTCRQWGSWTQTHIPDQIDSGL</sequence>
<keyword evidence="12" id="KW-1185">Reference proteome</keyword>
<feature type="domain" description="Plastocyanin-like" evidence="10">
    <location>
        <begin position="270"/>
        <end position="386"/>
    </location>
</feature>
<dbReference type="Proteomes" id="UP000562929">
    <property type="component" value="Unassembled WGS sequence"/>
</dbReference>
<dbReference type="PROSITE" id="PS00079">
    <property type="entry name" value="MULTICOPPER_OXIDASE1"/>
    <property type="match status" value="1"/>
</dbReference>
<feature type="domain" description="Plastocyanin-like" evidence="9">
    <location>
        <begin position="679"/>
        <end position="783"/>
    </location>
</feature>
<dbReference type="InterPro" id="IPR008972">
    <property type="entry name" value="Cupredoxin"/>
</dbReference>
<dbReference type="SUPFAM" id="SSF49503">
    <property type="entry name" value="Cupredoxins"/>
    <property type="match status" value="3"/>
</dbReference>
<evidence type="ECO:0000256" key="7">
    <source>
        <dbReference type="SAM" id="MobiDB-lite"/>
    </source>
</evidence>
<feature type="domain" description="Plastocyanin-like" evidence="8">
    <location>
        <begin position="397"/>
        <end position="552"/>
    </location>
</feature>
<dbReference type="Pfam" id="PF07731">
    <property type="entry name" value="Cu-oxidase_2"/>
    <property type="match status" value="1"/>
</dbReference>
<dbReference type="CDD" id="cd13901">
    <property type="entry name" value="CuRO_3_MaLCC_like"/>
    <property type="match status" value="1"/>
</dbReference>
<dbReference type="Pfam" id="PF00394">
    <property type="entry name" value="Cu-oxidase"/>
    <property type="match status" value="1"/>
</dbReference>
<evidence type="ECO:0000259" key="9">
    <source>
        <dbReference type="Pfam" id="PF07731"/>
    </source>
</evidence>
<keyword evidence="5" id="KW-0186">Copper</keyword>
<evidence type="ECO:0000256" key="1">
    <source>
        <dbReference type="ARBA" id="ARBA00010609"/>
    </source>
</evidence>
<dbReference type="InterPro" id="IPR002355">
    <property type="entry name" value="Cu_oxidase_Cu_BS"/>
</dbReference>
<dbReference type="FunFam" id="2.60.40.420:FF:000021">
    <property type="entry name" value="Extracellular dihydrogeodin oxidase/laccase"/>
    <property type="match status" value="1"/>
</dbReference>
<name>A0A8H4Q0B3_9HYPO</name>
<dbReference type="FunFam" id="2.60.40.420:FF:000045">
    <property type="entry name" value="Laccase 2"/>
    <property type="match status" value="1"/>
</dbReference>
<evidence type="ECO:0000259" key="8">
    <source>
        <dbReference type="Pfam" id="PF00394"/>
    </source>
</evidence>
<dbReference type="InterPro" id="IPR033138">
    <property type="entry name" value="Cu_oxidase_CS"/>
</dbReference>
<evidence type="ECO:0000256" key="4">
    <source>
        <dbReference type="ARBA" id="ARBA00023002"/>
    </source>
</evidence>
<dbReference type="InterPro" id="IPR011707">
    <property type="entry name" value="Cu-oxidase-like_N"/>
</dbReference>
<keyword evidence="2" id="KW-0479">Metal-binding</keyword>
<keyword evidence="4" id="KW-0560">Oxidoreductase</keyword>
<keyword evidence="6" id="KW-0325">Glycoprotein</keyword>
<dbReference type="GO" id="GO:0005507">
    <property type="term" value="F:copper ion binding"/>
    <property type="evidence" value="ECO:0007669"/>
    <property type="project" value="InterPro"/>
</dbReference>
<feature type="compositionally biased region" description="Basic and acidic residues" evidence="7">
    <location>
        <begin position="77"/>
        <end position="102"/>
    </location>
</feature>
<proteinExistence type="inferred from homology"/>
<dbReference type="PANTHER" id="PTHR11709:SF145">
    <property type="entry name" value="LCC1"/>
    <property type="match status" value="1"/>
</dbReference>
<comment type="caution">
    <text evidence="11">The sequence shown here is derived from an EMBL/GenBank/DDBJ whole genome shotgun (WGS) entry which is preliminary data.</text>
</comment>
<evidence type="ECO:0000313" key="11">
    <source>
        <dbReference type="EMBL" id="KAF4580809.1"/>
    </source>
</evidence>
<feature type="compositionally biased region" description="Basic and acidic residues" evidence="7">
    <location>
        <begin position="115"/>
        <end position="124"/>
    </location>
</feature>
<dbReference type="EMBL" id="JAACLJ010000009">
    <property type="protein sequence ID" value="KAF4580809.1"/>
    <property type="molecule type" value="Genomic_DNA"/>
</dbReference>
<evidence type="ECO:0000313" key="12">
    <source>
        <dbReference type="Proteomes" id="UP000562929"/>
    </source>
</evidence>
<dbReference type="OrthoDB" id="2121828at2759"/>
<evidence type="ECO:0000259" key="10">
    <source>
        <dbReference type="Pfam" id="PF07732"/>
    </source>
</evidence>
<dbReference type="GO" id="GO:0016491">
    <property type="term" value="F:oxidoreductase activity"/>
    <property type="evidence" value="ECO:0007669"/>
    <property type="project" value="UniProtKB-KW"/>
</dbReference>
<evidence type="ECO:0000256" key="5">
    <source>
        <dbReference type="ARBA" id="ARBA00023008"/>
    </source>
</evidence>
<evidence type="ECO:0000256" key="6">
    <source>
        <dbReference type="ARBA" id="ARBA00023180"/>
    </source>
</evidence>
<dbReference type="AlphaFoldDB" id="A0A8H4Q0B3"/>
<dbReference type="CDD" id="cd13880">
    <property type="entry name" value="CuRO_2_MaLCC_like"/>
    <property type="match status" value="1"/>
</dbReference>
<dbReference type="InterPro" id="IPR011706">
    <property type="entry name" value="Cu-oxidase_C"/>
</dbReference>
<evidence type="ECO:0008006" key="13">
    <source>
        <dbReference type="Google" id="ProtNLM"/>
    </source>
</evidence>
<keyword evidence="3" id="KW-0732">Signal</keyword>
<feature type="region of interest" description="Disordered" evidence="7">
    <location>
        <begin position="74"/>
        <end position="168"/>
    </location>
</feature>
<dbReference type="CDD" id="cd13854">
    <property type="entry name" value="CuRO_1_MaLCC_like"/>
    <property type="match status" value="1"/>
</dbReference>
<dbReference type="InterPro" id="IPR045087">
    <property type="entry name" value="Cu-oxidase_fam"/>
</dbReference>
<protein>
    <recommendedName>
        <fullName evidence="13">Laccase</fullName>
    </recommendedName>
</protein>
<dbReference type="InterPro" id="IPR001117">
    <property type="entry name" value="Cu-oxidase_2nd"/>
</dbReference>
<dbReference type="PROSITE" id="PS00080">
    <property type="entry name" value="MULTICOPPER_OXIDASE2"/>
    <property type="match status" value="1"/>
</dbReference>
<gene>
    <name evidence="11" type="ORF">GQ602_006946</name>
</gene>
<dbReference type="PANTHER" id="PTHR11709">
    <property type="entry name" value="MULTI-COPPER OXIDASE"/>
    <property type="match status" value="1"/>
</dbReference>